<dbReference type="GO" id="GO:0005886">
    <property type="term" value="C:plasma membrane"/>
    <property type="evidence" value="ECO:0007669"/>
    <property type="project" value="UniProtKB-SubCell"/>
</dbReference>
<dbReference type="EMBL" id="VIFX01000027">
    <property type="protein sequence ID" value="TQR84740.1"/>
    <property type="molecule type" value="Genomic_DNA"/>
</dbReference>
<dbReference type="GO" id="GO:1902600">
    <property type="term" value="P:proton transmembrane transport"/>
    <property type="evidence" value="ECO:0007669"/>
    <property type="project" value="InterPro"/>
</dbReference>
<keyword evidence="5 8" id="KW-1133">Transmembrane helix</keyword>
<dbReference type="Pfam" id="PF00999">
    <property type="entry name" value="Na_H_Exchanger"/>
    <property type="match status" value="1"/>
</dbReference>
<comment type="caution">
    <text evidence="10">The sequence shown here is derived from an EMBL/GenBank/DDBJ whole genome shotgun (WGS) entry which is preliminary data.</text>
</comment>
<dbReference type="PANTHER" id="PTHR32507:SF8">
    <property type="entry name" value="CNH1P"/>
    <property type="match status" value="1"/>
</dbReference>
<feature type="domain" description="Cation/H+ exchanger transmembrane" evidence="9">
    <location>
        <begin position="10"/>
        <end position="387"/>
    </location>
</feature>
<evidence type="ECO:0000256" key="8">
    <source>
        <dbReference type="SAM" id="Phobius"/>
    </source>
</evidence>
<dbReference type="PANTHER" id="PTHR32507">
    <property type="entry name" value="NA(+)/H(+) ANTIPORTER 1"/>
    <property type="match status" value="1"/>
</dbReference>
<name>A0A544VXN1_9MYCO</name>
<comment type="subcellular location">
    <subcellularLocation>
        <location evidence="1">Cell membrane</location>
        <topology evidence="1">Multi-pass membrane protein</topology>
    </subcellularLocation>
</comment>
<keyword evidence="7 8" id="KW-0472">Membrane</keyword>
<keyword evidence="11" id="KW-1185">Reference proteome</keyword>
<evidence type="ECO:0000256" key="5">
    <source>
        <dbReference type="ARBA" id="ARBA00022989"/>
    </source>
</evidence>
<evidence type="ECO:0000256" key="1">
    <source>
        <dbReference type="ARBA" id="ARBA00004651"/>
    </source>
</evidence>
<feature type="transmembrane region" description="Helical" evidence="8">
    <location>
        <begin position="279"/>
        <end position="298"/>
    </location>
</feature>
<sequence length="400" mass="42636">MLLSLISISLLLAVWALSARRLERWRITSPLFLLLAGAVVEYTTHGSLADVLDSETAEQAAKIILAVLLFVDANAMRAGLFGEYPRSATRLLFVALPLSVGFAVLLGLWLLPGLSLATVVVIACIVVPIDFAPAQWIVRPGGVPSRVSDLLNVEAGYNDGILSPIFIFALAVADQHVQAGSVWDEVRQAFPHSAKAILVGLVVGAGLAIAANGAARKGLMTDQSRRLLVVAAPALAYTLTIWWHGNGFVAAFLCGIGYHYYRHSVDAERELELLEDLSFLLTALMWFVFGGVVLIAYWNSGLTVGVVVFCLLALTVVRMLPVLLGMLGSKFTWRERVLLGGLGPRGAAAIVLGLLAFNVLDSPDEDTILLVVVLVVLGSVVLHGFGGPIAARALAGRESE</sequence>
<keyword evidence="4 8" id="KW-0812">Transmembrane</keyword>
<proteinExistence type="predicted"/>
<feature type="transmembrane region" description="Helical" evidence="8">
    <location>
        <begin position="304"/>
        <end position="325"/>
    </location>
</feature>
<evidence type="ECO:0000313" key="11">
    <source>
        <dbReference type="Proteomes" id="UP000315759"/>
    </source>
</evidence>
<dbReference type="AlphaFoldDB" id="A0A544VXN1"/>
<evidence type="ECO:0000259" key="9">
    <source>
        <dbReference type="Pfam" id="PF00999"/>
    </source>
</evidence>
<feature type="transmembrane region" description="Helical" evidence="8">
    <location>
        <begin position="368"/>
        <end position="391"/>
    </location>
</feature>
<feature type="transmembrane region" description="Helical" evidence="8">
    <location>
        <begin position="91"/>
        <end position="110"/>
    </location>
</feature>
<feature type="transmembrane region" description="Helical" evidence="8">
    <location>
        <begin position="116"/>
        <end position="138"/>
    </location>
</feature>
<evidence type="ECO:0000256" key="3">
    <source>
        <dbReference type="ARBA" id="ARBA00022449"/>
    </source>
</evidence>
<keyword evidence="2" id="KW-0813">Transport</keyword>
<evidence type="ECO:0000256" key="2">
    <source>
        <dbReference type="ARBA" id="ARBA00022448"/>
    </source>
</evidence>
<keyword evidence="6" id="KW-0406">Ion transport</keyword>
<reference evidence="10 11" key="1">
    <citation type="submission" date="2018-10" db="EMBL/GenBank/DDBJ databases">
        <title>Draft genome of Mycobacterium hodleri strain B.</title>
        <authorList>
            <person name="Amande T.J."/>
            <person name="Mcgenity T.J."/>
        </authorList>
    </citation>
    <scope>NUCLEOTIDE SEQUENCE [LARGE SCALE GENOMIC DNA]</scope>
    <source>
        <strain evidence="10 11">B</strain>
    </source>
</reference>
<evidence type="ECO:0000256" key="7">
    <source>
        <dbReference type="ARBA" id="ARBA00023136"/>
    </source>
</evidence>
<organism evidence="10 11">
    <name type="scientific">Mycolicibacterium hodleri</name>
    <dbReference type="NCBI Taxonomy" id="49897"/>
    <lineage>
        <taxon>Bacteria</taxon>
        <taxon>Bacillati</taxon>
        <taxon>Actinomycetota</taxon>
        <taxon>Actinomycetes</taxon>
        <taxon>Mycobacteriales</taxon>
        <taxon>Mycobacteriaceae</taxon>
        <taxon>Mycolicibacterium</taxon>
    </lineage>
</organism>
<feature type="transmembrane region" description="Helical" evidence="8">
    <location>
        <begin position="196"/>
        <end position="215"/>
    </location>
</feature>
<evidence type="ECO:0000313" key="10">
    <source>
        <dbReference type="EMBL" id="TQR84740.1"/>
    </source>
</evidence>
<dbReference type="InterPro" id="IPR006153">
    <property type="entry name" value="Cation/H_exchanger_TM"/>
</dbReference>
<evidence type="ECO:0000256" key="4">
    <source>
        <dbReference type="ARBA" id="ARBA00022692"/>
    </source>
</evidence>
<evidence type="ECO:0000256" key="6">
    <source>
        <dbReference type="ARBA" id="ARBA00023065"/>
    </source>
</evidence>
<gene>
    <name evidence="10" type="ORF">D8S82_20070</name>
</gene>
<accession>A0A544VXN1</accession>
<dbReference type="RefSeq" id="WP_142553793.1">
    <property type="nucleotide sequence ID" value="NZ_VIFX01000027.1"/>
</dbReference>
<feature type="transmembrane region" description="Helical" evidence="8">
    <location>
        <begin position="337"/>
        <end position="356"/>
    </location>
</feature>
<keyword evidence="3" id="KW-0050">Antiport</keyword>
<dbReference type="Proteomes" id="UP000315759">
    <property type="component" value="Unassembled WGS sequence"/>
</dbReference>
<dbReference type="GO" id="GO:0015297">
    <property type="term" value="F:antiporter activity"/>
    <property type="evidence" value="ECO:0007669"/>
    <property type="project" value="UniProtKB-KW"/>
</dbReference>
<protein>
    <submittedName>
        <fullName evidence="10">Sodium:proton exchanger</fullName>
    </submittedName>
</protein>